<gene>
    <name evidence="1" type="ORF">EVAR_53919_1</name>
</gene>
<comment type="caution">
    <text evidence="1">The sequence shown here is derived from an EMBL/GenBank/DDBJ whole genome shotgun (WGS) entry which is preliminary data.</text>
</comment>
<protein>
    <submittedName>
        <fullName evidence="1">Uncharacterized protein</fullName>
    </submittedName>
</protein>
<reference evidence="1 2" key="1">
    <citation type="journal article" date="2019" name="Commun. Biol.">
        <title>The bagworm genome reveals a unique fibroin gene that provides high tensile strength.</title>
        <authorList>
            <person name="Kono N."/>
            <person name="Nakamura H."/>
            <person name="Ohtoshi R."/>
            <person name="Tomita M."/>
            <person name="Numata K."/>
            <person name="Arakawa K."/>
        </authorList>
    </citation>
    <scope>NUCLEOTIDE SEQUENCE [LARGE SCALE GENOMIC DNA]</scope>
</reference>
<name>A0A4C1YI50_EUMVA</name>
<dbReference type="EMBL" id="BGZK01001264">
    <property type="protein sequence ID" value="GBP75846.1"/>
    <property type="molecule type" value="Genomic_DNA"/>
</dbReference>
<proteinExistence type="predicted"/>
<dbReference type="Proteomes" id="UP000299102">
    <property type="component" value="Unassembled WGS sequence"/>
</dbReference>
<keyword evidence="2" id="KW-1185">Reference proteome</keyword>
<evidence type="ECO:0000313" key="1">
    <source>
        <dbReference type="EMBL" id="GBP75846.1"/>
    </source>
</evidence>
<dbReference type="AlphaFoldDB" id="A0A4C1YI50"/>
<accession>A0A4C1YI50</accession>
<sequence length="177" mass="20286">MTMIINVVLMFKTYGLTCRWEDRTSRILHLWSDSVSSSAKAHPQEHANRYIHHGVSSIKTTSGCALATSFDSRHAMYVKDDRSGLDQESRTITDRCAYRLSNRWMRGFVVEEQIRGSAVGCMLHVAAKHQLNYVLKIFRSPKHIEWERWICVGVCVCMCAHAQACVLRGRVYVHSNI</sequence>
<organism evidence="1 2">
    <name type="scientific">Eumeta variegata</name>
    <name type="common">Bagworm moth</name>
    <name type="synonym">Eumeta japonica</name>
    <dbReference type="NCBI Taxonomy" id="151549"/>
    <lineage>
        <taxon>Eukaryota</taxon>
        <taxon>Metazoa</taxon>
        <taxon>Ecdysozoa</taxon>
        <taxon>Arthropoda</taxon>
        <taxon>Hexapoda</taxon>
        <taxon>Insecta</taxon>
        <taxon>Pterygota</taxon>
        <taxon>Neoptera</taxon>
        <taxon>Endopterygota</taxon>
        <taxon>Lepidoptera</taxon>
        <taxon>Glossata</taxon>
        <taxon>Ditrysia</taxon>
        <taxon>Tineoidea</taxon>
        <taxon>Psychidae</taxon>
        <taxon>Oiketicinae</taxon>
        <taxon>Eumeta</taxon>
    </lineage>
</organism>
<evidence type="ECO:0000313" key="2">
    <source>
        <dbReference type="Proteomes" id="UP000299102"/>
    </source>
</evidence>